<dbReference type="Gene3D" id="3.90.1150.10">
    <property type="entry name" value="Aspartate Aminotransferase, domain 1"/>
    <property type="match status" value="1"/>
</dbReference>
<dbReference type="InterPro" id="IPR015424">
    <property type="entry name" value="PyrdxlP-dep_Trfase"/>
</dbReference>
<evidence type="ECO:0000256" key="5">
    <source>
        <dbReference type="ARBA" id="ARBA00022898"/>
    </source>
</evidence>
<gene>
    <name evidence="9" type="primary">g12261</name>
    <name evidence="9" type="ORF">VP750_LOCUS10923</name>
</gene>
<dbReference type="InterPro" id="IPR004839">
    <property type="entry name" value="Aminotransferase_I/II_large"/>
</dbReference>
<evidence type="ECO:0000256" key="4">
    <source>
        <dbReference type="ARBA" id="ARBA00022679"/>
    </source>
</evidence>
<comment type="pathway">
    <text evidence="6">Photosynthesis; C4 acid pathway.</text>
</comment>
<protein>
    <submittedName>
        <fullName evidence="9">G12261 protein</fullName>
    </submittedName>
</protein>
<dbReference type="Proteomes" id="UP001497392">
    <property type="component" value="Unassembled WGS sequence"/>
</dbReference>
<accession>A0ABP1GA93</accession>
<dbReference type="InterPro" id="IPR015422">
    <property type="entry name" value="PyrdxlP-dep_Trfase_small"/>
</dbReference>
<name>A0ABP1GA93_9CHLO</name>
<evidence type="ECO:0000256" key="1">
    <source>
        <dbReference type="ARBA" id="ARBA00001933"/>
    </source>
</evidence>
<keyword evidence="10" id="KW-1185">Reference proteome</keyword>
<comment type="cofactor">
    <cofactor evidence="1">
        <name>pyridoxal 5'-phosphate</name>
        <dbReference type="ChEBI" id="CHEBI:597326"/>
    </cofactor>
</comment>
<evidence type="ECO:0000313" key="10">
    <source>
        <dbReference type="Proteomes" id="UP001497392"/>
    </source>
</evidence>
<comment type="subunit">
    <text evidence="2">Homodimer.</text>
</comment>
<feature type="domain" description="Aminotransferase class I/classII large" evidence="8">
    <location>
        <begin position="130"/>
        <end position="502"/>
    </location>
</feature>
<comment type="caution">
    <text evidence="9">The sequence shown here is derived from an EMBL/GenBank/DDBJ whole genome shotgun (WGS) entry which is preliminary data.</text>
</comment>
<comment type="similarity">
    <text evidence="7">Belongs to the class-I pyridoxal-phosphate-dependent aminotransferase family. Alanine aminotransferase subfamily.</text>
</comment>
<keyword evidence="4" id="KW-0808">Transferase</keyword>
<dbReference type="InterPro" id="IPR045088">
    <property type="entry name" value="ALAT1/2-like"/>
</dbReference>
<keyword evidence="3" id="KW-0032">Aminotransferase</keyword>
<proteinExistence type="inferred from homology"/>
<dbReference type="InterPro" id="IPR015421">
    <property type="entry name" value="PyrdxlP-dep_Trfase_major"/>
</dbReference>
<reference evidence="9 10" key="1">
    <citation type="submission" date="2024-06" db="EMBL/GenBank/DDBJ databases">
        <authorList>
            <person name="Kraege A."/>
            <person name="Thomma B."/>
        </authorList>
    </citation>
    <scope>NUCLEOTIDE SEQUENCE [LARGE SCALE GENOMIC DNA]</scope>
</reference>
<dbReference type="PANTHER" id="PTHR11751">
    <property type="entry name" value="ALANINE AMINOTRANSFERASE"/>
    <property type="match status" value="1"/>
</dbReference>
<evidence type="ECO:0000313" key="9">
    <source>
        <dbReference type="EMBL" id="CAL5229017.1"/>
    </source>
</evidence>
<dbReference type="Gene3D" id="3.40.640.10">
    <property type="entry name" value="Type I PLP-dependent aspartate aminotransferase-like (Major domain)"/>
    <property type="match status" value="1"/>
</dbReference>
<keyword evidence="5" id="KW-0663">Pyridoxal phosphate</keyword>
<dbReference type="SUPFAM" id="SSF53383">
    <property type="entry name" value="PLP-dependent transferases"/>
    <property type="match status" value="1"/>
</dbReference>
<dbReference type="PANTHER" id="PTHR11751:SF373">
    <property type="entry name" value="GLUTAMATE--GLYOXYLATE AMINOTRANSFERASE 2"/>
    <property type="match status" value="1"/>
</dbReference>
<evidence type="ECO:0000256" key="3">
    <source>
        <dbReference type="ARBA" id="ARBA00022576"/>
    </source>
</evidence>
<evidence type="ECO:0000256" key="7">
    <source>
        <dbReference type="ARBA" id="ARBA00025785"/>
    </source>
</evidence>
<dbReference type="CDD" id="cd00609">
    <property type="entry name" value="AAT_like"/>
    <property type="match status" value="1"/>
</dbReference>
<dbReference type="EMBL" id="CAXHTA020000019">
    <property type="protein sequence ID" value="CAL5229017.1"/>
    <property type="molecule type" value="Genomic_DNA"/>
</dbReference>
<dbReference type="Pfam" id="PF00155">
    <property type="entry name" value="Aminotran_1_2"/>
    <property type="match status" value="1"/>
</dbReference>
<sequence length="518" mass="57611">MGLARMAHRRSTLCSLSRCLTQPGLWSRGFASLPDPIGEEQGPINSKDGKVLHPELLNTNFVNAEYAVRGELYLKGEELRKQGKEIIFTNVGNPHALGQKPRTFNRQVMSLVTCPTLLDHPKVGELFPADVIARAKQCSTYFNGGLGAYTDSRGSEGVRKEVAAYIEKRDGYPSSPDQIFLTDGASPAVRYMLNAIIRNDKDGILVPVPQYPLYSASIQLLGGKLLGYYLREDSNWSMDIPSVKRQVAQARSEGIAVRGLVFINPGNPTGQCLSYDNLKDIIQFCQEEEIVLMADEVYQTNIYQDERPFVSCKKVMMDMGEPYSKHELLSFHTVSKGALGECGLRGGYVETTNIHPGTVDQIYKIASINLSPNTTGQLGMALMVNPPEEGSESYEQWKQEESSVMESLRRRAQIMTDGFNACEGVSCTFTEGAMYSFPRLDLPQKAVQAAKQAGKSPDTFYCLKLLEDTGILTVPGSGFGQEEGTLHLRTTILPMEEKIKEVMSLFQNFHKKFMDEYR</sequence>
<organism evidence="9 10">
    <name type="scientific">Coccomyxa viridis</name>
    <dbReference type="NCBI Taxonomy" id="1274662"/>
    <lineage>
        <taxon>Eukaryota</taxon>
        <taxon>Viridiplantae</taxon>
        <taxon>Chlorophyta</taxon>
        <taxon>core chlorophytes</taxon>
        <taxon>Trebouxiophyceae</taxon>
        <taxon>Trebouxiophyceae incertae sedis</taxon>
        <taxon>Coccomyxaceae</taxon>
        <taxon>Coccomyxa</taxon>
    </lineage>
</organism>
<evidence type="ECO:0000256" key="6">
    <source>
        <dbReference type="ARBA" id="ARBA00025709"/>
    </source>
</evidence>
<evidence type="ECO:0000256" key="2">
    <source>
        <dbReference type="ARBA" id="ARBA00011738"/>
    </source>
</evidence>
<evidence type="ECO:0000259" key="8">
    <source>
        <dbReference type="Pfam" id="PF00155"/>
    </source>
</evidence>
<dbReference type="Gene3D" id="1.10.287.1970">
    <property type="match status" value="1"/>
</dbReference>